<name>A0A3B0WHK0_9ZZZZ</name>
<dbReference type="InterPro" id="IPR005495">
    <property type="entry name" value="LptG/LptF_permease"/>
</dbReference>
<dbReference type="PANTHER" id="PTHR33529:SF7">
    <property type="entry name" value="LIPOPOLYSACCHARIDE EXPORT SYSTEM PERMEASE PROTEIN LPTF"/>
    <property type="match status" value="1"/>
</dbReference>
<dbReference type="NCBIfam" id="TIGR04407">
    <property type="entry name" value="LptF_YjgP"/>
    <property type="match status" value="1"/>
</dbReference>
<evidence type="ECO:0000256" key="3">
    <source>
        <dbReference type="ARBA" id="ARBA00022448"/>
    </source>
</evidence>
<gene>
    <name evidence="10" type="ORF">MNBD_GAMMA05-2409</name>
</gene>
<evidence type="ECO:0000256" key="2">
    <source>
        <dbReference type="ARBA" id="ARBA00014213"/>
    </source>
</evidence>
<keyword evidence="4" id="KW-1003">Cell membrane</keyword>
<evidence type="ECO:0000256" key="8">
    <source>
        <dbReference type="ARBA" id="ARBA00023136"/>
    </source>
</evidence>
<feature type="transmembrane region" description="Helical" evidence="9">
    <location>
        <begin position="101"/>
        <end position="123"/>
    </location>
</feature>
<keyword evidence="8 9" id="KW-0472">Membrane</keyword>
<reference evidence="10" key="1">
    <citation type="submission" date="2018-06" db="EMBL/GenBank/DDBJ databases">
        <authorList>
            <person name="Zhirakovskaya E."/>
        </authorList>
    </citation>
    <scope>NUCLEOTIDE SEQUENCE</scope>
</reference>
<dbReference type="AlphaFoldDB" id="A0A3B0WHK0"/>
<evidence type="ECO:0000256" key="5">
    <source>
        <dbReference type="ARBA" id="ARBA00022519"/>
    </source>
</evidence>
<protein>
    <recommendedName>
        <fullName evidence="2">Lipopolysaccharide export system permease protein LptF</fullName>
    </recommendedName>
</protein>
<dbReference type="GO" id="GO:0015920">
    <property type="term" value="P:lipopolysaccharide transport"/>
    <property type="evidence" value="ECO:0007669"/>
    <property type="project" value="TreeGrafter"/>
</dbReference>
<proteinExistence type="predicted"/>
<sequence>MKLTIIDKYIAKELLTVFLSVYFVLLIIVLSTEIVHLLKWVSQGVIPISAFFSYLSNSLFEFSVVLIPLSLLMSILLALGRLYSDSEMAAIMSAGIGPLQLYKPLMLIAVPATILLFVLLAYVKPVITYQRALIKAEIRSQSQLDTLLIGQFNRASKDGGVLFLESESKTKSDNQINNVFYQQFRENTSYVDLAESTSSFYNDEGHRYMMMHNGTHYVGNAGEANFKIISYKDYGVYIDVKQVKAKQSVKSKSIGELWGASDPASRAELQWRFTIPLATIIVAFMALPLSHTNPRSGRYSKLVVALIIYLLYSNLLGVGKTWIAQEKIPVWVGTWWVHIIAIIITLLLLKQKGYLAQLRTRHQQTPKVS</sequence>
<dbReference type="InterPro" id="IPR030922">
    <property type="entry name" value="LptF"/>
</dbReference>
<evidence type="ECO:0000256" key="7">
    <source>
        <dbReference type="ARBA" id="ARBA00022989"/>
    </source>
</evidence>
<feature type="transmembrane region" description="Helical" evidence="9">
    <location>
        <begin position="271"/>
        <end position="290"/>
    </location>
</feature>
<dbReference type="GO" id="GO:0055085">
    <property type="term" value="P:transmembrane transport"/>
    <property type="evidence" value="ECO:0007669"/>
    <property type="project" value="InterPro"/>
</dbReference>
<evidence type="ECO:0000256" key="6">
    <source>
        <dbReference type="ARBA" id="ARBA00022692"/>
    </source>
</evidence>
<keyword evidence="3" id="KW-0813">Transport</keyword>
<evidence type="ECO:0000256" key="1">
    <source>
        <dbReference type="ARBA" id="ARBA00004429"/>
    </source>
</evidence>
<evidence type="ECO:0000256" key="4">
    <source>
        <dbReference type="ARBA" id="ARBA00022475"/>
    </source>
</evidence>
<feature type="transmembrane region" description="Helical" evidence="9">
    <location>
        <begin position="302"/>
        <end position="322"/>
    </location>
</feature>
<organism evidence="10">
    <name type="scientific">hydrothermal vent metagenome</name>
    <dbReference type="NCBI Taxonomy" id="652676"/>
    <lineage>
        <taxon>unclassified sequences</taxon>
        <taxon>metagenomes</taxon>
        <taxon>ecological metagenomes</taxon>
    </lineage>
</organism>
<dbReference type="EMBL" id="UOFE01000048">
    <property type="protein sequence ID" value="VAW55315.1"/>
    <property type="molecule type" value="Genomic_DNA"/>
</dbReference>
<keyword evidence="6 9" id="KW-0812">Transmembrane</keyword>
<feature type="transmembrane region" description="Helical" evidence="9">
    <location>
        <begin position="328"/>
        <end position="349"/>
    </location>
</feature>
<dbReference type="PANTHER" id="PTHR33529">
    <property type="entry name" value="SLR0882 PROTEIN-RELATED"/>
    <property type="match status" value="1"/>
</dbReference>
<evidence type="ECO:0000313" key="10">
    <source>
        <dbReference type="EMBL" id="VAW55315.1"/>
    </source>
</evidence>
<feature type="transmembrane region" description="Helical" evidence="9">
    <location>
        <begin position="58"/>
        <end position="80"/>
    </location>
</feature>
<comment type="subcellular location">
    <subcellularLocation>
        <location evidence="1">Cell inner membrane</location>
        <topology evidence="1">Multi-pass membrane protein</topology>
    </subcellularLocation>
</comment>
<keyword evidence="7 9" id="KW-1133">Transmembrane helix</keyword>
<dbReference type="Pfam" id="PF03739">
    <property type="entry name" value="LptF_LptG"/>
    <property type="match status" value="1"/>
</dbReference>
<dbReference type="GO" id="GO:0043190">
    <property type="term" value="C:ATP-binding cassette (ABC) transporter complex"/>
    <property type="evidence" value="ECO:0007669"/>
    <property type="project" value="InterPro"/>
</dbReference>
<accession>A0A3B0WHK0</accession>
<evidence type="ECO:0000256" key="9">
    <source>
        <dbReference type="SAM" id="Phobius"/>
    </source>
</evidence>
<keyword evidence="5" id="KW-0997">Cell inner membrane</keyword>
<feature type="transmembrane region" description="Helical" evidence="9">
    <location>
        <begin position="14"/>
        <end position="38"/>
    </location>
</feature>